<evidence type="ECO:0000256" key="5">
    <source>
        <dbReference type="ARBA" id="ARBA00023136"/>
    </source>
</evidence>
<feature type="transmembrane region" description="Helical" evidence="6">
    <location>
        <begin position="12"/>
        <end position="31"/>
    </location>
</feature>
<evidence type="ECO:0000313" key="8">
    <source>
        <dbReference type="Proteomes" id="UP000637578"/>
    </source>
</evidence>
<dbReference type="RefSeq" id="WP_189059027.1">
    <property type="nucleotide sequence ID" value="NZ_BMMK01000016.1"/>
</dbReference>
<organism evidence="7 8">
    <name type="scientific">Longimycelium tulufanense</name>
    <dbReference type="NCBI Taxonomy" id="907463"/>
    <lineage>
        <taxon>Bacteria</taxon>
        <taxon>Bacillati</taxon>
        <taxon>Actinomycetota</taxon>
        <taxon>Actinomycetes</taxon>
        <taxon>Pseudonocardiales</taxon>
        <taxon>Pseudonocardiaceae</taxon>
        <taxon>Longimycelium</taxon>
    </lineage>
</organism>
<dbReference type="PANTHER" id="PTHR30086">
    <property type="entry name" value="ARGININE EXPORTER PROTEIN ARGO"/>
    <property type="match status" value="1"/>
</dbReference>
<dbReference type="Pfam" id="PF01810">
    <property type="entry name" value="LysE"/>
    <property type="match status" value="1"/>
</dbReference>
<evidence type="ECO:0000256" key="2">
    <source>
        <dbReference type="ARBA" id="ARBA00022475"/>
    </source>
</evidence>
<evidence type="ECO:0000256" key="1">
    <source>
        <dbReference type="ARBA" id="ARBA00004651"/>
    </source>
</evidence>
<protein>
    <submittedName>
        <fullName evidence="7">Lysine transporter LysE</fullName>
    </submittedName>
</protein>
<gene>
    <name evidence="7" type="ORF">GCM10012275_35330</name>
</gene>
<sequence length="210" mass="21906">MDLVWGHIHWGSFLAAMLVILIVPGPDFVLVTSNAVLDRRRGWWTAAGCTSGLVVHSVAATAGLSAVLVAVPAAFTAVKIIGAAYLIYLGISVLVKAGRGAAPSAAVRTGKVRTPRAAFLRGLTNNVLNPKVLLLFLTIVPQAMDPAADPVPQAAALSATVVVLFGLFLALVVASVRLLTRWLSRPRPRRLFERGCGIALLGMAASLAAA</sequence>
<feature type="transmembrane region" description="Helical" evidence="6">
    <location>
        <begin position="77"/>
        <end position="97"/>
    </location>
</feature>
<evidence type="ECO:0000256" key="6">
    <source>
        <dbReference type="SAM" id="Phobius"/>
    </source>
</evidence>
<proteinExistence type="predicted"/>
<dbReference type="EMBL" id="BMMK01000016">
    <property type="protein sequence ID" value="GGM61237.1"/>
    <property type="molecule type" value="Genomic_DNA"/>
</dbReference>
<name>A0A8J3FVW1_9PSEU</name>
<evidence type="ECO:0000256" key="3">
    <source>
        <dbReference type="ARBA" id="ARBA00022692"/>
    </source>
</evidence>
<accession>A0A8J3FVW1</accession>
<dbReference type="GO" id="GO:0015171">
    <property type="term" value="F:amino acid transmembrane transporter activity"/>
    <property type="evidence" value="ECO:0007669"/>
    <property type="project" value="TreeGrafter"/>
</dbReference>
<dbReference type="GO" id="GO:0005886">
    <property type="term" value="C:plasma membrane"/>
    <property type="evidence" value="ECO:0007669"/>
    <property type="project" value="UniProtKB-SubCell"/>
</dbReference>
<dbReference type="Proteomes" id="UP000637578">
    <property type="component" value="Unassembled WGS sequence"/>
</dbReference>
<keyword evidence="3 6" id="KW-0812">Transmembrane</keyword>
<keyword evidence="4 6" id="KW-1133">Transmembrane helix</keyword>
<dbReference type="PANTHER" id="PTHR30086:SF20">
    <property type="entry name" value="ARGININE EXPORTER PROTEIN ARGO-RELATED"/>
    <property type="match status" value="1"/>
</dbReference>
<reference evidence="7" key="2">
    <citation type="submission" date="2020-09" db="EMBL/GenBank/DDBJ databases">
        <authorList>
            <person name="Sun Q."/>
            <person name="Zhou Y."/>
        </authorList>
    </citation>
    <scope>NUCLEOTIDE SEQUENCE</scope>
    <source>
        <strain evidence="7">CGMCC 4.5737</strain>
    </source>
</reference>
<reference evidence="7" key="1">
    <citation type="journal article" date="2014" name="Int. J. Syst. Evol. Microbiol.">
        <title>Complete genome sequence of Corynebacterium casei LMG S-19264T (=DSM 44701T), isolated from a smear-ripened cheese.</title>
        <authorList>
            <consortium name="US DOE Joint Genome Institute (JGI-PGF)"/>
            <person name="Walter F."/>
            <person name="Albersmeier A."/>
            <person name="Kalinowski J."/>
            <person name="Ruckert C."/>
        </authorList>
    </citation>
    <scope>NUCLEOTIDE SEQUENCE</scope>
    <source>
        <strain evidence="7">CGMCC 4.5737</strain>
    </source>
</reference>
<dbReference type="InterPro" id="IPR001123">
    <property type="entry name" value="LeuE-type"/>
</dbReference>
<evidence type="ECO:0000313" key="7">
    <source>
        <dbReference type="EMBL" id="GGM61237.1"/>
    </source>
</evidence>
<comment type="caution">
    <text evidence="7">The sequence shown here is derived from an EMBL/GenBank/DDBJ whole genome shotgun (WGS) entry which is preliminary data.</text>
</comment>
<dbReference type="PIRSF" id="PIRSF006324">
    <property type="entry name" value="LeuE"/>
    <property type="match status" value="1"/>
</dbReference>
<keyword evidence="8" id="KW-1185">Reference proteome</keyword>
<keyword evidence="5 6" id="KW-0472">Membrane</keyword>
<evidence type="ECO:0000256" key="4">
    <source>
        <dbReference type="ARBA" id="ARBA00022989"/>
    </source>
</evidence>
<feature type="transmembrane region" description="Helical" evidence="6">
    <location>
        <begin position="43"/>
        <end position="71"/>
    </location>
</feature>
<keyword evidence="2" id="KW-1003">Cell membrane</keyword>
<comment type="subcellular location">
    <subcellularLocation>
        <location evidence="1">Cell membrane</location>
        <topology evidence="1">Multi-pass membrane protein</topology>
    </subcellularLocation>
</comment>
<dbReference type="AlphaFoldDB" id="A0A8J3FVW1"/>
<feature type="transmembrane region" description="Helical" evidence="6">
    <location>
        <begin position="118"/>
        <end position="143"/>
    </location>
</feature>
<feature type="transmembrane region" description="Helical" evidence="6">
    <location>
        <begin position="155"/>
        <end position="179"/>
    </location>
</feature>